<feature type="domain" description="Calpain catalytic" evidence="6">
    <location>
        <begin position="52"/>
        <end position="382"/>
    </location>
</feature>
<dbReference type="Pfam" id="PF00648">
    <property type="entry name" value="Peptidase_C2"/>
    <property type="match status" value="1"/>
</dbReference>
<proteinExistence type="inferred from homology"/>
<keyword evidence="4 5" id="KW-0788">Thiol protease</keyword>
<comment type="similarity">
    <text evidence="1">Belongs to the peptidase C2 family.</text>
</comment>
<evidence type="ECO:0000256" key="1">
    <source>
        <dbReference type="ARBA" id="ARBA00007623"/>
    </source>
</evidence>
<dbReference type="InterPro" id="IPR038765">
    <property type="entry name" value="Papain-like_cys_pep_sf"/>
</dbReference>
<evidence type="ECO:0000259" key="6">
    <source>
        <dbReference type="PROSITE" id="PS50203"/>
    </source>
</evidence>
<evidence type="ECO:0000313" key="8">
    <source>
        <dbReference type="Proteomes" id="UP000815325"/>
    </source>
</evidence>
<feature type="active site" evidence="5">
    <location>
        <position position="324"/>
    </location>
</feature>
<dbReference type="Proteomes" id="UP000815325">
    <property type="component" value="Unassembled WGS sequence"/>
</dbReference>
<evidence type="ECO:0000256" key="3">
    <source>
        <dbReference type="ARBA" id="ARBA00022801"/>
    </source>
</evidence>
<dbReference type="InterPro" id="IPR022684">
    <property type="entry name" value="Calpain_cysteine_protease"/>
</dbReference>
<dbReference type="PRINTS" id="PR00704">
    <property type="entry name" value="CALPAIN"/>
</dbReference>
<dbReference type="Gene3D" id="3.90.70.10">
    <property type="entry name" value="Cysteine proteinases"/>
    <property type="match status" value="1"/>
</dbReference>
<evidence type="ECO:0000256" key="4">
    <source>
        <dbReference type="ARBA" id="ARBA00022807"/>
    </source>
</evidence>
<dbReference type="InterPro" id="IPR001300">
    <property type="entry name" value="Peptidase_C2_calpain_cat"/>
</dbReference>
<dbReference type="PANTHER" id="PTHR10183:SF379">
    <property type="entry name" value="CALPAIN-5"/>
    <property type="match status" value="1"/>
</dbReference>
<name>A0ABQ7GGC3_DUNSA</name>
<evidence type="ECO:0000313" key="7">
    <source>
        <dbReference type="EMBL" id="KAF5833664.1"/>
    </source>
</evidence>
<evidence type="ECO:0000256" key="2">
    <source>
        <dbReference type="ARBA" id="ARBA00022670"/>
    </source>
</evidence>
<keyword evidence="8" id="KW-1185">Reference proteome</keyword>
<dbReference type="PANTHER" id="PTHR10183">
    <property type="entry name" value="CALPAIN"/>
    <property type="match status" value="1"/>
</dbReference>
<accession>A0ABQ7GGC3</accession>
<dbReference type="CDD" id="cd00044">
    <property type="entry name" value="CysPc"/>
    <property type="match status" value="1"/>
</dbReference>
<reference evidence="7" key="1">
    <citation type="submission" date="2017-08" db="EMBL/GenBank/DDBJ databases">
        <authorList>
            <person name="Polle J.E."/>
            <person name="Barry K."/>
            <person name="Cushman J."/>
            <person name="Schmutz J."/>
            <person name="Tran D."/>
            <person name="Hathwaick L.T."/>
            <person name="Yim W.C."/>
            <person name="Jenkins J."/>
            <person name="Mckie-Krisberg Z.M."/>
            <person name="Prochnik S."/>
            <person name="Lindquist E."/>
            <person name="Dockter R.B."/>
            <person name="Adam C."/>
            <person name="Molina H."/>
            <person name="Bunkerborg J."/>
            <person name="Jin E."/>
            <person name="Buchheim M."/>
            <person name="Magnuson J."/>
        </authorList>
    </citation>
    <scope>NUCLEOTIDE SEQUENCE</scope>
    <source>
        <strain evidence="7">CCAP 19/18</strain>
    </source>
</reference>
<dbReference type="PROSITE" id="PS50203">
    <property type="entry name" value="CALPAIN_CAT"/>
    <property type="match status" value="1"/>
</dbReference>
<comment type="caution">
    <text evidence="7">The sequence shown here is derived from an EMBL/GenBank/DDBJ whole genome shotgun (WGS) entry which is preliminary data.</text>
</comment>
<dbReference type="InterPro" id="IPR000169">
    <property type="entry name" value="Pept_cys_AS"/>
</dbReference>
<sequence>MGAGMTFVKCLFSPIILPFQAFRIYVLGCLGVYFERLGRCLCCGICICCNCTYKDKSFPANSRSIGRWQGKSAQQIDKEIKWKRIKDISAKGSHQGAKLFSGKVEPSDICQGQLGNCWLMSACACLANQEGAIEQVFLTKELTGYGKYKLQLYDGIKKKWQTVVVDDWIPCSAATGRPMFAKTNDDNAAWVLLLEKAMAKFKGSYAALDGGSTLWALEALTGDYVFKFKEEPSRKHAGLVWLRYDLVHPKKKDEEAMLAPTKDELSSNELFETMIFYKRRRSVLAASTGNGNDSQNTNGIVHGHAYAIVNVKQVDDFRMVQLMNPWGTFEWQGAWSDRSPLWRQYPKVAKAVDHTAEDDGTFWMEFKDFQKYFKCLDFCMRTTGWEDLRINIYEEHPCCGPCWGCITGCSKFWCCCLGCRALLCAKKKQQFERAPQGCCAGCIAKYGS</sequence>
<keyword evidence="2 5" id="KW-0645">Protease</keyword>
<organism evidence="7 8">
    <name type="scientific">Dunaliella salina</name>
    <name type="common">Green alga</name>
    <name type="synonym">Protococcus salinus</name>
    <dbReference type="NCBI Taxonomy" id="3046"/>
    <lineage>
        <taxon>Eukaryota</taxon>
        <taxon>Viridiplantae</taxon>
        <taxon>Chlorophyta</taxon>
        <taxon>core chlorophytes</taxon>
        <taxon>Chlorophyceae</taxon>
        <taxon>CS clade</taxon>
        <taxon>Chlamydomonadales</taxon>
        <taxon>Dunaliellaceae</taxon>
        <taxon>Dunaliella</taxon>
    </lineage>
</organism>
<dbReference type="PROSITE" id="PS00139">
    <property type="entry name" value="THIOL_PROTEASE_CYS"/>
    <property type="match status" value="1"/>
</dbReference>
<dbReference type="SMART" id="SM00230">
    <property type="entry name" value="CysPc"/>
    <property type="match status" value="1"/>
</dbReference>
<gene>
    <name evidence="7" type="ORF">DUNSADRAFT_9974</name>
</gene>
<feature type="active site" evidence="5">
    <location>
        <position position="117"/>
    </location>
</feature>
<dbReference type="EMBL" id="MU069798">
    <property type="protein sequence ID" value="KAF5833664.1"/>
    <property type="molecule type" value="Genomic_DNA"/>
</dbReference>
<protein>
    <recommendedName>
        <fullName evidence="6">Calpain catalytic domain-containing protein</fullName>
    </recommendedName>
</protein>
<keyword evidence="3 5" id="KW-0378">Hydrolase</keyword>
<feature type="active site" evidence="5">
    <location>
        <position position="304"/>
    </location>
</feature>
<evidence type="ECO:0000256" key="5">
    <source>
        <dbReference type="PROSITE-ProRule" id="PRU00239"/>
    </source>
</evidence>
<dbReference type="SUPFAM" id="SSF54001">
    <property type="entry name" value="Cysteine proteinases"/>
    <property type="match status" value="1"/>
</dbReference>